<protein>
    <submittedName>
        <fullName evidence="1">Uncharacterized protein</fullName>
    </submittedName>
</protein>
<name>A0A517QE30_9PLAN</name>
<evidence type="ECO:0000313" key="1">
    <source>
        <dbReference type="EMBL" id="QDT29879.1"/>
    </source>
</evidence>
<evidence type="ECO:0000313" key="2">
    <source>
        <dbReference type="Proteomes" id="UP000315647"/>
    </source>
</evidence>
<dbReference type="Proteomes" id="UP000315647">
    <property type="component" value="Chromosome"/>
</dbReference>
<dbReference type="AlphaFoldDB" id="A0A517QE30"/>
<reference evidence="1 2" key="1">
    <citation type="submission" date="2019-03" db="EMBL/GenBank/DDBJ databases">
        <title>Deep-cultivation of Planctomycetes and their phenomic and genomic characterization uncovers novel biology.</title>
        <authorList>
            <person name="Wiegand S."/>
            <person name="Jogler M."/>
            <person name="Boedeker C."/>
            <person name="Pinto D."/>
            <person name="Vollmers J."/>
            <person name="Rivas-Marin E."/>
            <person name="Kohn T."/>
            <person name="Peeters S.H."/>
            <person name="Heuer A."/>
            <person name="Rast P."/>
            <person name="Oberbeckmann S."/>
            <person name="Bunk B."/>
            <person name="Jeske O."/>
            <person name="Meyerdierks A."/>
            <person name="Storesund J.E."/>
            <person name="Kallscheuer N."/>
            <person name="Luecker S."/>
            <person name="Lage O.M."/>
            <person name="Pohl T."/>
            <person name="Merkel B.J."/>
            <person name="Hornburger P."/>
            <person name="Mueller R.-W."/>
            <person name="Bruemmer F."/>
            <person name="Labrenz M."/>
            <person name="Spormann A.M."/>
            <person name="Op den Camp H."/>
            <person name="Overmann J."/>
            <person name="Amann R."/>
            <person name="Jetten M.S.M."/>
            <person name="Mascher T."/>
            <person name="Medema M.H."/>
            <person name="Devos D.P."/>
            <person name="Kaster A.-K."/>
            <person name="Ovreas L."/>
            <person name="Rohde M."/>
            <person name="Galperin M.Y."/>
            <person name="Jogler C."/>
        </authorList>
    </citation>
    <scope>NUCLEOTIDE SEQUENCE [LARGE SCALE GENOMIC DNA]</scope>
    <source>
        <strain evidence="1 2">Enr10</strain>
    </source>
</reference>
<gene>
    <name evidence="1" type="ORF">Enr10x_52360</name>
</gene>
<dbReference type="EMBL" id="CP037421">
    <property type="protein sequence ID" value="QDT29879.1"/>
    <property type="molecule type" value="Genomic_DNA"/>
</dbReference>
<organism evidence="1 2">
    <name type="scientific">Gimesia panareensis</name>
    <dbReference type="NCBI Taxonomy" id="2527978"/>
    <lineage>
        <taxon>Bacteria</taxon>
        <taxon>Pseudomonadati</taxon>
        <taxon>Planctomycetota</taxon>
        <taxon>Planctomycetia</taxon>
        <taxon>Planctomycetales</taxon>
        <taxon>Planctomycetaceae</taxon>
        <taxon>Gimesia</taxon>
    </lineage>
</organism>
<keyword evidence="2" id="KW-1185">Reference proteome</keyword>
<accession>A0A517QE30</accession>
<proteinExistence type="predicted"/>
<sequence length="83" mass="9355">MKEKQTKSTVKGAVGTTRPQSCVLPTGFSWLSVPIPREVHAHARHMACLSNMSLKEYVAWFLRTAQPYTEVDLMPDKPDEPVQ</sequence>